<dbReference type="Pfam" id="PF00732">
    <property type="entry name" value="GMC_oxred_N"/>
    <property type="match status" value="1"/>
</dbReference>
<evidence type="ECO:0000256" key="4">
    <source>
        <dbReference type="ARBA" id="ARBA00022827"/>
    </source>
</evidence>
<comment type="cofactor">
    <cofactor evidence="1 5">
        <name>FAD</name>
        <dbReference type="ChEBI" id="CHEBI:57692"/>
    </cofactor>
</comment>
<dbReference type="SUPFAM" id="SSF54373">
    <property type="entry name" value="FAD-linked reductases, C-terminal domain"/>
    <property type="match status" value="1"/>
</dbReference>
<dbReference type="PROSITE" id="PS00623">
    <property type="entry name" value="GMC_OXRED_1"/>
    <property type="match status" value="1"/>
</dbReference>
<dbReference type="AlphaFoldDB" id="A0A9J7EMW5"/>
<evidence type="ECO:0000256" key="5">
    <source>
        <dbReference type="PIRSR" id="PIRSR000137-2"/>
    </source>
</evidence>
<dbReference type="Gene3D" id="3.30.560.10">
    <property type="entry name" value="Glucose Oxidase, domain 3"/>
    <property type="match status" value="1"/>
</dbReference>
<feature type="binding site" evidence="5">
    <location>
        <position position="274"/>
    </location>
    <ligand>
        <name>FAD</name>
        <dbReference type="ChEBI" id="CHEBI:57692"/>
    </ligand>
</feature>
<dbReference type="PANTHER" id="PTHR11552:SF147">
    <property type="entry name" value="CHOLINE DEHYDROGENASE, MITOCHONDRIAL"/>
    <property type="match status" value="1"/>
</dbReference>
<dbReference type="SUPFAM" id="SSF51905">
    <property type="entry name" value="FAD/NAD(P)-binding domain"/>
    <property type="match status" value="1"/>
</dbReference>
<dbReference type="InterPro" id="IPR000172">
    <property type="entry name" value="GMC_OxRdtase_N"/>
</dbReference>
<dbReference type="Gene3D" id="3.50.50.60">
    <property type="entry name" value="FAD/NAD(P)-binding domain"/>
    <property type="match status" value="1"/>
</dbReference>
<feature type="domain" description="Glucose-methanol-choline oxidoreductase N-terminal" evidence="7">
    <location>
        <begin position="129"/>
        <end position="152"/>
    </location>
</feature>
<dbReference type="GO" id="GO:0050660">
    <property type="term" value="F:flavin adenine dinucleotide binding"/>
    <property type="evidence" value="ECO:0007669"/>
    <property type="project" value="InterPro"/>
</dbReference>
<organism evidence="8 9">
    <name type="scientific">Spodoptera litura</name>
    <name type="common">Asian cotton leafworm</name>
    <dbReference type="NCBI Taxonomy" id="69820"/>
    <lineage>
        <taxon>Eukaryota</taxon>
        <taxon>Metazoa</taxon>
        <taxon>Ecdysozoa</taxon>
        <taxon>Arthropoda</taxon>
        <taxon>Hexapoda</taxon>
        <taxon>Insecta</taxon>
        <taxon>Pterygota</taxon>
        <taxon>Neoptera</taxon>
        <taxon>Endopterygota</taxon>
        <taxon>Lepidoptera</taxon>
        <taxon>Glossata</taxon>
        <taxon>Ditrysia</taxon>
        <taxon>Noctuoidea</taxon>
        <taxon>Noctuidae</taxon>
        <taxon>Amphipyrinae</taxon>
        <taxon>Spodoptera</taxon>
    </lineage>
</organism>
<evidence type="ECO:0000313" key="9">
    <source>
        <dbReference type="RefSeq" id="XP_022830814.1"/>
    </source>
</evidence>
<dbReference type="RefSeq" id="XP_022830814.1">
    <property type="nucleotide sequence ID" value="XM_022975046.1"/>
</dbReference>
<sequence>MECFNASCSTPTTGTAPQTFVSAIQFFAAAQCVMPEDPVPNPDIPNFEKFHFIVIGAGTAGSVVAHRLSAIPEWNVLLIEAGDDAPVEAAIPGLDKGMFQTRYDWSYLTKNNGRTNGANINGSIFWPRGKMIGGSSNLNAMIYAQGNDQDYQNWVDLGNPEWSVEEVRRCFRKAENFQDMKLLQNPQIREHYGHNGPLVINTFNTTYGQVTQRILSAWDENGFKNVPDLNVAQSLGSGVIRATAASGKRQSHSRAYLDPILERKNLKIIKNSLVTKILIKRSNKTAYGVEVERNSKKYTFLASKEVILSAGAINSPQTLMLSGVGPKSHLKSKNIPVLVDSPMVGQNLQDHCIIPVTIFGDQPGAQNIADQQFGAIQYLYNRTGYLAQNSIADILAFYSDDINATYPKFQSHISLLWKNNSNIQRALTTRFRFKNQLAQPLIETNKNYTLYLFLFNLLHPESRGNISLCTNNPRDYPVINPNYFIDPEDLESAATGLKMLTKVLNTTAFREINAFLGRMEWPPCDVYELDSRDYWKCVCIEMVLTVYHPVGTCQMGPDPKTSVVNSRLKVHGVQNLRVIDASIMPTLTSGNTNGPTGMVGERGAEFILEDYNKL</sequence>
<keyword evidence="3 6" id="KW-0285">Flavoprotein</keyword>
<dbReference type="Pfam" id="PF05199">
    <property type="entry name" value="GMC_oxred_C"/>
    <property type="match status" value="1"/>
</dbReference>
<comment type="similarity">
    <text evidence="2 6">Belongs to the GMC oxidoreductase family.</text>
</comment>
<name>A0A9J7EMW5_SPOLT</name>
<evidence type="ECO:0000256" key="3">
    <source>
        <dbReference type="ARBA" id="ARBA00022630"/>
    </source>
</evidence>
<evidence type="ECO:0000256" key="1">
    <source>
        <dbReference type="ARBA" id="ARBA00001974"/>
    </source>
</evidence>
<proteinExistence type="inferred from homology"/>
<evidence type="ECO:0000259" key="7">
    <source>
        <dbReference type="PROSITE" id="PS00623"/>
    </source>
</evidence>
<gene>
    <name evidence="9" type="primary">LOC111359473</name>
</gene>
<accession>A0A9J7EMW5</accession>
<protein>
    <submittedName>
        <fullName evidence="9">Glucose dehydrogenase [FAD, quinone]-like</fullName>
    </submittedName>
</protein>
<dbReference type="KEGG" id="sliu:111359473"/>
<dbReference type="PIRSF" id="PIRSF000137">
    <property type="entry name" value="Alcohol_oxidase"/>
    <property type="match status" value="1"/>
</dbReference>
<dbReference type="PANTHER" id="PTHR11552">
    <property type="entry name" value="GLUCOSE-METHANOL-CHOLINE GMC OXIDOREDUCTASE"/>
    <property type="match status" value="1"/>
</dbReference>
<dbReference type="InterPro" id="IPR012132">
    <property type="entry name" value="GMC_OxRdtase"/>
</dbReference>
<dbReference type="GeneID" id="111359473"/>
<reference evidence="9" key="1">
    <citation type="submission" date="2025-08" db="UniProtKB">
        <authorList>
            <consortium name="RefSeq"/>
        </authorList>
    </citation>
    <scope>IDENTIFICATION</scope>
    <source>
        <strain evidence="9">Ishihara</strain>
        <tissue evidence="9">Whole body</tissue>
    </source>
</reference>
<dbReference type="Proteomes" id="UP000301870">
    <property type="component" value="Chromosome 29"/>
</dbReference>
<keyword evidence="8" id="KW-1185">Reference proteome</keyword>
<dbReference type="InterPro" id="IPR007867">
    <property type="entry name" value="GMC_OxRtase_C"/>
</dbReference>
<dbReference type="GO" id="GO:0016614">
    <property type="term" value="F:oxidoreductase activity, acting on CH-OH group of donors"/>
    <property type="evidence" value="ECO:0007669"/>
    <property type="project" value="InterPro"/>
</dbReference>
<evidence type="ECO:0000256" key="6">
    <source>
        <dbReference type="RuleBase" id="RU003968"/>
    </source>
</evidence>
<keyword evidence="4 5" id="KW-0274">FAD</keyword>
<evidence type="ECO:0000313" key="8">
    <source>
        <dbReference type="Proteomes" id="UP000301870"/>
    </source>
</evidence>
<dbReference type="OrthoDB" id="269227at2759"/>
<dbReference type="InterPro" id="IPR036188">
    <property type="entry name" value="FAD/NAD-bd_sf"/>
</dbReference>
<evidence type="ECO:0000256" key="2">
    <source>
        <dbReference type="ARBA" id="ARBA00010790"/>
    </source>
</evidence>